<dbReference type="GO" id="GO:0016491">
    <property type="term" value="F:oxidoreductase activity"/>
    <property type="evidence" value="ECO:0007669"/>
    <property type="project" value="UniProtKB-KW"/>
</dbReference>
<dbReference type="PROSITE" id="PS00059">
    <property type="entry name" value="ADH_ZINC"/>
    <property type="match status" value="1"/>
</dbReference>
<keyword evidence="1 4" id="KW-0479">Metal-binding</keyword>
<dbReference type="InterPro" id="IPR011032">
    <property type="entry name" value="GroES-like_sf"/>
</dbReference>
<evidence type="ECO:0000256" key="1">
    <source>
        <dbReference type="ARBA" id="ARBA00022723"/>
    </source>
</evidence>
<evidence type="ECO:0000256" key="4">
    <source>
        <dbReference type="RuleBase" id="RU361277"/>
    </source>
</evidence>
<proteinExistence type="inferred from homology"/>
<evidence type="ECO:0000313" key="6">
    <source>
        <dbReference type="EMBL" id="TET48680.1"/>
    </source>
</evidence>
<dbReference type="InterPro" id="IPR036291">
    <property type="entry name" value="NAD(P)-bd_dom_sf"/>
</dbReference>
<dbReference type="Pfam" id="PF08240">
    <property type="entry name" value="ADH_N"/>
    <property type="match status" value="1"/>
</dbReference>
<evidence type="ECO:0000256" key="2">
    <source>
        <dbReference type="ARBA" id="ARBA00022833"/>
    </source>
</evidence>
<keyword evidence="3" id="KW-0560">Oxidoreductase</keyword>
<dbReference type="SUPFAM" id="SSF50129">
    <property type="entry name" value="GroES-like"/>
    <property type="match status" value="1"/>
</dbReference>
<evidence type="ECO:0000259" key="5">
    <source>
        <dbReference type="SMART" id="SM00829"/>
    </source>
</evidence>
<dbReference type="PANTHER" id="PTHR43401">
    <property type="entry name" value="L-THREONINE 3-DEHYDROGENASE"/>
    <property type="match status" value="1"/>
</dbReference>
<dbReference type="InterPro" id="IPR013154">
    <property type="entry name" value="ADH-like_N"/>
</dbReference>
<evidence type="ECO:0000313" key="7">
    <source>
        <dbReference type="Proteomes" id="UP000320679"/>
    </source>
</evidence>
<comment type="caution">
    <text evidence="6">The sequence shown here is derived from an EMBL/GenBank/DDBJ whole genome shotgun (WGS) entry which is preliminary data.</text>
</comment>
<name>A0A523V1S6_UNCAE</name>
<dbReference type="AlphaFoldDB" id="A0A523V1S6"/>
<reference evidence="6 7" key="1">
    <citation type="submission" date="2019-03" db="EMBL/GenBank/DDBJ databases">
        <title>Metabolic potential of uncultured bacteria and archaea associated with petroleum seepage in deep-sea sediments.</title>
        <authorList>
            <person name="Dong X."/>
            <person name="Hubert C."/>
        </authorList>
    </citation>
    <scope>NUCLEOTIDE SEQUENCE [LARGE SCALE GENOMIC DNA]</scope>
    <source>
        <strain evidence="6">E29_bin78</strain>
    </source>
</reference>
<feature type="domain" description="Enoyl reductase (ER)" evidence="5">
    <location>
        <begin position="8"/>
        <end position="313"/>
    </location>
</feature>
<accession>A0A523V1S6</accession>
<dbReference type="SUPFAM" id="SSF51735">
    <property type="entry name" value="NAD(P)-binding Rossmann-fold domains"/>
    <property type="match status" value="1"/>
</dbReference>
<dbReference type="PANTHER" id="PTHR43401:SF2">
    <property type="entry name" value="L-THREONINE 3-DEHYDROGENASE"/>
    <property type="match status" value="1"/>
</dbReference>
<gene>
    <name evidence="6" type="ORF">E3J59_00260</name>
</gene>
<dbReference type="SMART" id="SM00829">
    <property type="entry name" value="PKS_ER"/>
    <property type="match status" value="1"/>
</dbReference>
<protein>
    <submittedName>
        <fullName evidence="6">Erythritol/L-threitol dehydrogenase</fullName>
    </submittedName>
</protein>
<evidence type="ECO:0000256" key="3">
    <source>
        <dbReference type="ARBA" id="ARBA00023002"/>
    </source>
</evidence>
<organism evidence="6 7">
    <name type="scientific">Aerophobetes bacterium</name>
    <dbReference type="NCBI Taxonomy" id="2030807"/>
    <lineage>
        <taxon>Bacteria</taxon>
        <taxon>Candidatus Aerophobota</taxon>
    </lineage>
</organism>
<keyword evidence="2 4" id="KW-0862">Zinc</keyword>
<dbReference type="Pfam" id="PF00107">
    <property type="entry name" value="ADH_zinc_N"/>
    <property type="match status" value="1"/>
</dbReference>
<dbReference type="InterPro" id="IPR002328">
    <property type="entry name" value="ADH_Zn_CS"/>
</dbReference>
<dbReference type="EMBL" id="SOJK01000008">
    <property type="protein sequence ID" value="TET48680.1"/>
    <property type="molecule type" value="Genomic_DNA"/>
</dbReference>
<dbReference type="Gene3D" id="3.90.180.10">
    <property type="entry name" value="Medium-chain alcohol dehydrogenases, catalytic domain"/>
    <property type="match status" value="1"/>
</dbReference>
<comment type="similarity">
    <text evidence="4">Belongs to the zinc-containing alcohol dehydrogenase family.</text>
</comment>
<feature type="non-terminal residue" evidence="6">
    <location>
        <position position="331"/>
    </location>
</feature>
<comment type="cofactor">
    <cofactor evidence="4">
        <name>Zn(2+)</name>
        <dbReference type="ChEBI" id="CHEBI:29105"/>
    </cofactor>
</comment>
<dbReference type="InterPro" id="IPR013149">
    <property type="entry name" value="ADH-like_C"/>
</dbReference>
<dbReference type="GO" id="GO:0008270">
    <property type="term" value="F:zinc ion binding"/>
    <property type="evidence" value="ECO:0007669"/>
    <property type="project" value="InterPro"/>
</dbReference>
<dbReference type="InterPro" id="IPR020843">
    <property type="entry name" value="ER"/>
</dbReference>
<dbReference type="Proteomes" id="UP000320679">
    <property type="component" value="Unassembled WGS sequence"/>
</dbReference>
<sequence>MKAVVIYGKEDFRYQEVEMPKAGKEEVVVKVRRCGICAVDPKILHGKGYVPPIVAKHVPIIAGHEFIGEVVELGEGAKEKYDLEVGDKAIAENIVPCWKCHYCQLGLYHMCDVHKIFGISGPDGGWAEYMKYPQGSIIWKVPEDMPYEIAVAIEPLACATHGVERANIQFSDTVVIAGGGAIGLFMLQVTKLKNPKMLIMSDPLEDRLRLARELGADAVVNPGKDDVIKKVKDLTDGLGCDVVLEASGSSVAVEQAIEMLRRRGRLMEFGVFAEKVCIDFSIIGDIKELEIIGGHLAFHTYPLAIKYLSEGLVKTDKIITHNFPLREWREA</sequence>
<dbReference type="InterPro" id="IPR050129">
    <property type="entry name" value="Zn_alcohol_dh"/>
</dbReference>
<dbReference type="Gene3D" id="3.40.50.720">
    <property type="entry name" value="NAD(P)-binding Rossmann-like Domain"/>
    <property type="match status" value="1"/>
</dbReference>